<protein>
    <submittedName>
        <fullName evidence="2">Uncharacterized protein</fullName>
    </submittedName>
</protein>
<feature type="signal peptide" evidence="1">
    <location>
        <begin position="1"/>
        <end position="21"/>
    </location>
</feature>
<proteinExistence type="predicted"/>
<keyword evidence="1" id="KW-0732">Signal</keyword>
<organism evidence="2 3">
    <name type="scientific">Bacteroides nordii CL02T12C05</name>
    <dbReference type="NCBI Taxonomy" id="997884"/>
    <lineage>
        <taxon>Bacteria</taxon>
        <taxon>Pseudomonadati</taxon>
        <taxon>Bacteroidota</taxon>
        <taxon>Bacteroidia</taxon>
        <taxon>Bacteroidales</taxon>
        <taxon>Bacteroidaceae</taxon>
        <taxon>Bacteroides</taxon>
    </lineage>
</organism>
<dbReference type="HOGENOM" id="CLU_1007071_0_0_10"/>
<dbReference type="AlphaFoldDB" id="I9RUH0"/>
<dbReference type="EMBL" id="AGXS01000023">
    <property type="protein sequence ID" value="EIY46746.1"/>
    <property type="molecule type" value="Genomic_DNA"/>
</dbReference>
<dbReference type="STRING" id="997884.HMPREF1068_03514"/>
<accession>I9RUH0</accession>
<reference evidence="2 3" key="1">
    <citation type="submission" date="2012-02" db="EMBL/GenBank/DDBJ databases">
        <title>The Genome Sequence of Bacteroides nordii CL02T12C05.</title>
        <authorList>
            <consortium name="The Broad Institute Genome Sequencing Platform"/>
            <person name="Earl A."/>
            <person name="Ward D."/>
            <person name="Feldgarden M."/>
            <person name="Gevers D."/>
            <person name="Zitomersky N.L."/>
            <person name="Coyne M.J."/>
            <person name="Comstock L.E."/>
            <person name="Young S.K."/>
            <person name="Zeng Q."/>
            <person name="Gargeya S."/>
            <person name="Fitzgerald M."/>
            <person name="Haas B."/>
            <person name="Abouelleil A."/>
            <person name="Alvarado L."/>
            <person name="Arachchi H.M."/>
            <person name="Berlin A."/>
            <person name="Chapman S.B."/>
            <person name="Gearin G."/>
            <person name="Goldberg J."/>
            <person name="Griggs A."/>
            <person name="Gujja S."/>
            <person name="Hansen M."/>
            <person name="Heiman D."/>
            <person name="Howarth C."/>
            <person name="Larimer J."/>
            <person name="Lui A."/>
            <person name="MacDonald P.J.P."/>
            <person name="McCowen C."/>
            <person name="Montmayeur A."/>
            <person name="Murphy C."/>
            <person name="Neiman D."/>
            <person name="Pearson M."/>
            <person name="Priest M."/>
            <person name="Roberts A."/>
            <person name="Saif S."/>
            <person name="Shea T."/>
            <person name="Sisk P."/>
            <person name="Stolte C."/>
            <person name="Sykes S."/>
            <person name="Wortman J."/>
            <person name="Nusbaum C."/>
            <person name="Birren B."/>
        </authorList>
    </citation>
    <scope>NUCLEOTIDE SEQUENCE [LARGE SCALE GENOMIC DNA]</scope>
    <source>
        <strain evidence="2 3">CL02T12C05</strain>
    </source>
</reference>
<dbReference type="RefSeq" id="WP_007486783.1">
    <property type="nucleotide sequence ID" value="NZ_JH724315.1"/>
</dbReference>
<evidence type="ECO:0000313" key="2">
    <source>
        <dbReference type="EMBL" id="EIY46746.1"/>
    </source>
</evidence>
<comment type="caution">
    <text evidence="2">The sequence shown here is derived from an EMBL/GenBank/DDBJ whole genome shotgun (WGS) entry which is preliminary data.</text>
</comment>
<evidence type="ECO:0000313" key="3">
    <source>
        <dbReference type="Proteomes" id="UP000003089"/>
    </source>
</evidence>
<dbReference type="PATRIC" id="fig|997884.3.peg.3598"/>
<evidence type="ECO:0000256" key="1">
    <source>
        <dbReference type="SAM" id="SignalP"/>
    </source>
</evidence>
<sequence>MKKNFFLFLFLISIFPYTTYAQDEKKPGREIIEREKLDMKSFRELMECYYAYYFEYPKDMETFIGFEKCYIHSYPDDWPDDEKDLILNSNIPFFEHHKDDIQIVRSDSDVVIRWDDWILYDALNPWGDPCELSEYLSKYPDSFEPYYFSVYRRLYYPRYYDHAGKAIIVIEELDSLYKESMGQLRKKYLKKGKFILPVHTFVSRKETLPIFTPFEYQPDIGLHYFCKKDERFESDLLFFKAFEDFLKDFCLTHGIARMVFLCPEYTPVRKNKVSSN</sequence>
<gene>
    <name evidence="2" type="ORF">HMPREF1068_03514</name>
</gene>
<feature type="chain" id="PRO_5003725659" evidence="1">
    <location>
        <begin position="22"/>
        <end position="276"/>
    </location>
</feature>
<keyword evidence="3" id="KW-1185">Reference proteome</keyword>
<dbReference type="Proteomes" id="UP000003089">
    <property type="component" value="Unassembled WGS sequence"/>
</dbReference>
<name>I9RUH0_9BACE</name>